<organism evidence="1 2">
    <name type="scientific">Cytospora chrysosperma</name>
    <name type="common">Cytospora canker fungus</name>
    <name type="synonym">Sphaeria chrysosperma</name>
    <dbReference type="NCBI Taxonomy" id="252740"/>
    <lineage>
        <taxon>Eukaryota</taxon>
        <taxon>Fungi</taxon>
        <taxon>Dikarya</taxon>
        <taxon>Ascomycota</taxon>
        <taxon>Pezizomycotina</taxon>
        <taxon>Sordariomycetes</taxon>
        <taxon>Sordariomycetidae</taxon>
        <taxon>Diaporthales</taxon>
        <taxon>Cytosporaceae</taxon>
        <taxon>Cytospora</taxon>
    </lineage>
</organism>
<evidence type="ECO:0000313" key="2">
    <source>
        <dbReference type="Proteomes" id="UP000284375"/>
    </source>
</evidence>
<proteinExistence type="predicted"/>
<dbReference type="Proteomes" id="UP000284375">
    <property type="component" value="Unassembled WGS sequence"/>
</dbReference>
<gene>
    <name evidence="1" type="ORF">VSDG_06546</name>
</gene>
<name>A0A423VP70_CYTCH</name>
<comment type="caution">
    <text evidence="1">The sequence shown here is derived from an EMBL/GenBank/DDBJ whole genome shotgun (WGS) entry which is preliminary data.</text>
</comment>
<protein>
    <submittedName>
        <fullName evidence="1">Uncharacterized protein</fullName>
    </submittedName>
</protein>
<dbReference type="EMBL" id="LJZO01000036">
    <property type="protein sequence ID" value="ROV92728.1"/>
    <property type="molecule type" value="Genomic_DNA"/>
</dbReference>
<reference evidence="1 2" key="1">
    <citation type="submission" date="2015-09" db="EMBL/GenBank/DDBJ databases">
        <title>Host preference determinants of Valsa canker pathogens revealed by comparative genomics.</title>
        <authorList>
            <person name="Yin Z."/>
            <person name="Huang L."/>
        </authorList>
    </citation>
    <scope>NUCLEOTIDE SEQUENCE [LARGE SCALE GENOMIC DNA]</scope>
    <source>
        <strain evidence="1 2">YSFL</strain>
    </source>
</reference>
<dbReference type="AlphaFoldDB" id="A0A423VP70"/>
<evidence type="ECO:0000313" key="1">
    <source>
        <dbReference type="EMBL" id="ROV92728.1"/>
    </source>
</evidence>
<keyword evidence="2" id="KW-1185">Reference proteome</keyword>
<accession>A0A423VP70</accession>
<sequence>MVWMIAIADAIEASIAMGTTQPLDEERCLAECPGFVSDQCHFEQGQPFHVESQRLQAASGSIARFPCHTEACPDPSIWYAPAIERSSVMGEICKRTTISIFSLISPNPELRNAQDSKLWDTSSMVCELLE</sequence>